<dbReference type="AlphaFoldDB" id="A0A6C0CSL7"/>
<accession>A0A6C0CSL7</accession>
<dbReference type="GO" id="GO:0031151">
    <property type="term" value="F:histone H3K79 methyltransferase activity"/>
    <property type="evidence" value="ECO:0007669"/>
    <property type="project" value="InterPro"/>
</dbReference>
<dbReference type="InterPro" id="IPR025789">
    <property type="entry name" value="DOT1_dom"/>
</dbReference>
<dbReference type="Gene3D" id="3.40.50.150">
    <property type="entry name" value="Vaccinia Virus protein VP39"/>
    <property type="match status" value="1"/>
</dbReference>
<protein>
    <recommendedName>
        <fullName evidence="1">DOT1 domain-containing protein</fullName>
    </recommendedName>
</protein>
<organism evidence="2">
    <name type="scientific">viral metagenome</name>
    <dbReference type="NCBI Taxonomy" id="1070528"/>
    <lineage>
        <taxon>unclassified sequences</taxon>
        <taxon>metagenomes</taxon>
        <taxon>organismal metagenomes</taxon>
    </lineage>
</organism>
<evidence type="ECO:0000313" key="2">
    <source>
        <dbReference type="EMBL" id="QHT06689.1"/>
    </source>
</evidence>
<dbReference type="SUPFAM" id="SSF53335">
    <property type="entry name" value="S-adenosyl-L-methionine-dependent methyltransferases"/>
    <property type="match status" value="1"/>
</dbReference>
<feature type="domain" description="DOT1" evidence="1">
    <location>
        <begin position="23"/>
        <end position="193"/>
    </location>
</feature>
<dbReference type="InterPro" id="IPR029063">
    <property type="entry name" value="SAM-dependent_MTases_sf"/>
</dbReference>
<dbReference type="Pfam" id="PF08123">
    <property type="entry name" value="DOT1"/>
    <property type="match status" value="1"/>
</dbReference>
<dbReference type="EMBL" id="MN739474">
    <property type="protein sequence ID" value="QHT06689.1"/>
    <property type="molecule type" value="Genomic_DNA"/>
</dbReference>
<reference evidence="2" key="1">
    <citation type="journal article" date="2020" name="Nature">
        <title>Giant virus diversity and host interactions through global metagenomics.</title>
        <authorList>
            <person name="Schulz F."/>
            <person name="Roux S."/>
            <person name="Paez-Espino D."/>
            <person name="Jungbluth S."/>
            <person name="Walsh D.A."/>
            <person name="Denef V.J."/>
            <person name="McMahon K.D."/>
            <person name="Konstantinidis K.T."/>
            <person name="Eloe-Fadrosh E.A."/>
            <person name="Kyrpides N.C."/>
            <person name="Woyke T."/>
        </authorList>
    </citation>
    <scope>NUCLEOTIDE SEQUENCE</scope>
    <source>
        <strain evidence="2">GVMAG-M-3300021473-15</strain>
    </source>
</reference>
<evidence type="ECO:0000259" key="1">
    <source>
        <dbReference type="Pfam" id="PF08123"/>
    </source>
</evidence>
<name>A0A6C0CSL7_9ZZZZ</name>
<proteinExistence type="predicted"/>
<sequence length="209" mass="24852">MHHSHEIIQNDPHEGFYNLWKNYSSSIDDVNDQNKFTDESQYTYGYLKPKGVAKLIDEYTKHSENHAYPSHFLDIGSGLGMPNIIMVVLVPHLSSSNGIELSTERYKISQKVKRDLNIHYRKKLHFYNQNMLKYPYYQHADMIWISNLCLSDKINEELSELLRYYVKPKTQIFTSKPLIVHSRYLINKFEAQQSWNDTSIIYHYLFVHE</sequence>